<dbReference type="STRING" id="1590841.A0A2R6RKP5"/>
<dbReference type="PANTHER" id="PTHR32054">
    <property type="entry name" value="HEAVY CHAIN, PUTATIVE, EXPRESSED-RELATED-RELATED"/>
    <property type="match status" value="1"/>
</dbReference>
<keyword evidence="2 3" id="KW-0175">Coiled coil</keyword>
<evidence type="ECO:0000256" key="3">
    <source>
        <dbReference type="SAM" id="Coils"/>
    </source>
</evidence>
<dbReference type="EMBL" id="NKQK01000005">
    <property type="protein sequence ID" value="PSS30598.1"/>
    <property type="molecule type" value="Genomic_DNA"/>
</dbReference>
<dbReference type="FunCoup" id="A0A2R6RKP5">
    <property type="interactions" value="793"/>
</dbReference>
<gene>
    <name evidence="5" type="ORF">CEY00_Acc05884</name>
</gene>
<dbReference type="GO" id="GO:0009904">
    <property type="term" value="P:chloroplast accumulation movement"/>
    <property type="evidence" value="ECO:0007669"/>
    <property type="project" value="TreeGrafter"/>
</dbReference>
<comment type="caution">
    <text evidence="5">The sequence shown here is derived from an EMBL/GenBank/DDBJ whole genome shotgun (WGS) entry which is preliminary data.</text>
</comment>
<dbReference type="Proteomes" id="UP000241394">
    <property type="component" value="Chromosome LG5"/>
</dbReference>
<organism evidence="5 6">
    <name type="scientific">Actinidia chinensis var. chinensis</name>
    <name type="common">Chinese soft-hair kiwi</name>
    <dbReference type="NCBI Taxonomy" id="1590841"/>
    <lineage>
        <taxon>Eukaryota</taxon>
        <taxon>Viridiplantae</taxon>
        <taxon>Streptophyta</taxon>
        <taxon>Embryophyta</taxon>
        <taxon>Tracheophyta</taxon>
        <taxon>Spermatophyta</taxon>
        <taxon>Magnoliopsida</taxon>
        <taxon>eudicotyledons</taxon>
        <taxon>Gunneridae</taxon>
        <taxon>Pentapetalae</taxon>
        <taxon>asterids</taxon>
        <taxon>Ericales</taxon>
        <taxon>Actinidiaceae</taxon>
        <taxon>Actinidia</taxon>
    </lineage>
</organism>
<evidence type="ECO:0000313" key="5">
    <source>
        <dbReference type="EMBL" id="PSS30598.1"/>
    </source>
</evidence>
<name>A0A2R6RKP5_ACTCC</name>
<dbReference type="PANTHER" id="PTHR32054:SF2">
    <property type="entry name" value="PROTEIN PLASTID MOVEMENT IMPAIRED 2"/>
    <property type="match status" value="1"/>
</dbReference>
<feature type="coiled-coil region" evidence="3">
    <location>
        <begin position="94"/>
        <end position="220"/>
    </location>
</feature>
<dbReference type="AlphaFoldDB" id="A0A2R6RKP5"/>
<reference evidence="6" key="2">
    <citation type="journal article" date="2018" name="BMC Genomics">
        <title>A manually annotated Actinidia chinensis var. chinensis (kiwifruit) genome highlights the challenges associated with draft genomes and gene prediction in plants.</title>
        <authorList>
            <person name="Pilkington S.M."/>
            <person name="Crowhurst R."/>
            <person name="Hilario E."/>
            <person name="Nardozza S."/>
            <person name="Fraser L."/>
            <person name="Peng Y."/>
            <person name="Gunaseelan K."/>
            <person name="Simpson R."/>
            <person name="Tahir J."/>
            <person name="Deroles S.C."/>
            <person name="Templeton K."/>
            <person name="Luo Z."/>
            <person name="Davy M."/>
            <person name="Cheng C."/>
            <person name="McNeilage M."/>
            <person name="Scaglione D."/>
            <person name="Liu Y."/>
            <person name="Zhang Q."/>
            <person name="Datson P."/>
            <person name="De Silva N."/>
            <person name="Gardiner S.E."/>
            <person name="Bassett H."/>
            <person name="Chagne D."/>
            <person name="McCallum J."/>
            <person name="Dzierzon H."/>
            <person name="Deng C."/>
            <person name="Wang Y.Y."/>
            <person name="Barron L."/>
            <person name="Manako K."/>
            <person name="Bowen J."/>
            <person name="Foster T.M."/>
            <person name="Erridge Z.A."/>
            <person name="Tiffin H."/>
            <person name="Waite C.N."/>
            <person name="Davies K.M."/>
            <person name="Grierson E.P."/>
            <person name="Laing W.A."/>
            <person name="Kirk R."/>
            <person name="Chen X."/>
            <person name="Wood M."/>
            <person name="Montefiori M."/>
            <person name="Brummell D.A."/>
            <person name="Schwinn K.E."/>
            <person name="Catanach A."/>
            <person name="Fullerton C."/>
            <person name="Li D."/>
            <person name="Meiyalaghan S."/>
            <person name="Nieuwenhuizen N."/>
            <person name="Read N."/>
            <person name="Prakash R."/>
            <person name="Hunter D."/>
            <person name="Zhang H."/>
            <person name="McKenzie M."/>
            <person name="Knabel M."/>
            <person name="Harris A."/>
            <person name="Allan A.C."/>
            <person name="Gleave A."/>
            <person name="Chen A."/>
            <person name="Janssen B.J."/>
            <person name="Plunkett B."/>
            <person name="Ampomah-Dwamena C."/>
            <person name="Voogd C."/>
            <person name="Leif D."/>
            <person name="Lafferty D."/>
            <person name="Souleyre E.J.F."/>
            <person name="Varkonyi-Gasic E."/>
            <person name="Gambi F."/>
            <person name="Hanley J."/>
            <person name="Yao J.L."/>
            <person name="Cheung J."/>
            <person name="David K.M."/>
            <person name="Warren B."/>
            <person name="Marsh K."/>
            <person name="Snowden K.C."/>
            <person name="Lin-Wang K."/>
            <person name="Brian L."/>
            <person name="Martinez-Sanchez M."/>
            <person name="Wang M."/>
            <person name="Ileperuma N."/>
            <person name="Macnee N."/>
            <person name="Campin R."/>
            <person name="McAtee P."/>
            <person name="Drummond R.S.M."/>
            <person name="Espley R.V."/>
            <person name="Ireland H.S."/>
            <person name="Wu R."/>
            <person name="Atkinson R.G."/>
            <person name="Karunairetnam S."/>
            <person name="Bulley S."/>
            <person name="Chunkath S."/>
            <person name="Hanley Z."/>
            <person name="Storey R."/>
            <person name="Thrimawithana A.H."/>
            <person name="Thomson S."/>
            <person name="David C."/>
            <person name="Testolin R."/>
            <person name="Huang H."/>
            <person name="Hellens R.P."/>
            <person name="Schaffer R.J."/>
        </authorList>
    </citation>
    <scope>NUCLEOTIDE SEQUENCE [LARGE SCALE GENOMIC DNA]</scope>
    <source>
        <strain evidence="6">cv. Red5</strain>
    </source>
</reference>
<dbReference type="Pfam" id="PF05701">
    <property type="entry name" value="WEMBL"/>
    <property type="match status" value="1"/>
</dbReference>
<dbReference type="InParanoid" id="A0A2R6RKP5"/>
<dbReference type="GO" id="GO:0009903">
    <property type="term" value="P:chloroplast avoidance movement"/>
    <property type="evidence" value="ECO:0007669"/>
    <property type="project" value="TreeGrafter"/>
</dbReference>
<accession>A0A2R6RKP5</accession>
<sequence>MGRLLHPNTSSITTFHQHTQVMMDRGELDSESRIGRVKAAIGLFGERITEGDSKSKNLQTDFSERSSSRTRELHRAKKDIGRFNESREVAESIKARAESELSIAKKTVRDLTLRIEESNSRVKAQMQKLEKLERDEEKRVLEVRNIETHKYAEVMRELEYIKKELSELKLDMASILEEKNRAEKETKASSLKISSYLISAEALRKEIEEVNEEQVVVELARIEAVKELAVIETERKEDADRFSSAMESTRKKMDEFIQEIDREKEYELKLAVTTADINVLENELKLAKEMDKRVQRIDSSRKGKELDFPLVLQSVREELEEAKKELALIREEGFQFMASMDVIRDELKHVSQEAARLKKKEEKTDFTVQSLNSKLLRAKAKLEAVSAAEEKAKTILSNLSLTLEQLKTEAEAAKKERVLVCEETTNIKAEVVKSESEIDLAEERLQAAMQELEAVKSSEAMALQNLETLINNTMRARASSSHRSSTIMISKFEYEYLTGHAVRAEEIADKKVAAAQAWIEALKASEKEILMRTEMSQRKIRELRVEEEQEIHNTEKSLSVKRLVEGELWNWREKGEKNSETGNSRLQGALLRKSVRENGSSTPVRRPKYRKAASPAIRHLTRSGSISVKRRQKVMPNLGKFFNNKSKERDS</sequence>
<feature type="region of interest" description="Disordered" evidence="4">
    <location>
        <begin position="575"/>
        <end position="627"/>
    </location>
</feature>
<evidence type="ECO:0000256" key="2">
    <source>
        <dbReference type="ARBA" id="ARBA00023054"/>
    </source>
</evidence>
<proteinExistence type="inferred from homology"/>
<evidence type="ECO:0000256" key="4">
    <source>
        <dbReference type="SAM" id="MobiDB-lite"/>
    </source>
</evidence>
<comment type="similarity">
    <text evidence="1">Belongs to the WEB family.</text>
</comment>
<protein>
    <submittedName>
        <fullName evidence="5">Protein PLASTID MOVEMENT IMPAIRED 2 like</fullName>
    </submittedName>
</protein>
<evidence type="ECO:0000313" key="6">
    <source>
        <dbReference type="Proteomes" id="UP000241394"/>
    </source>
</evidence>
<dbReference type="GO" id="GO:0005829">
    <property type="term" value="C:cytosol"/>
    <property type="evidence" value="ECO:0007669"/>
    <property type="project" value="TreeGrafter"/>
</dbReference>
<reference evidence="5 6" key="1">
    <citation type="submission" date="2017-07" db="EMBL/GenBank/DDBJ databases">
        <title>An improved, manually edited Actinidia chinensis var. chinensis (kiwifruit) genome highlights the challenges associated with draft genomes and gene prediction in plants.</title>
        <authorList>
            <person name="Pilkington S."/>
            <person name="Crowhurst R."/>
            <person name="Hilario E."/>
            <person name="Nardozza S."/>
            <person name="Fraser L."/>
            <person name="Peng Y."/>
            <person name="Gunaseelan K."/>
            <person name="Simpson R."/>
            <person name="Tahir J."/>
            <person name="Deroles S."/>
            <person name="Templeton K."/>
            <person name="Luo Z."/>
            <person name="Davy M."/>
            <person name="Cheng C."/>
            <person name="Mcneilage M."/>
            <person name="Scaglione D."/>
            <person name="Liu Y."/>
            <person name="Zhang Q."/>
            <person name="Datson P."/>
            <person name="De Silva N."/>
            <person name="Gardiner S."/>
            <person name="Bassett H."/>
            <person name="Chagne D."/>
            <person name="Mccallum J."/>
            <person name="Dzierzon H."/>
            <person name="Deng C."/>
            <person name="Wang Y.-Y."/>
            <person name="Barron N."/>
            <person name="Manako K."/>
            <person name="Bowen J."/>
            <person name="Foster T."/>
            <person name="Erridge Z."/>
            <person name="Tiffin H."/>
            <person name="Waite C."/>
            <person name="Davies K."/>
            <person name="Grierson E."/>
            <person name="Laing W."/>
            <person name="Kirk R."/>
            <person name="Chen X."/>
            <person name="Wood M."/>
            <person name="Montefiori M."/>
            <person name="Brummell D."/>
            <person name="Schwinn K."/>
            <person name="Catanach A."/>
            <person name="Fullerton C."/>
            <person name="Li D."/>
            <person name="Meiyalaghan S."/>
            <person name="Nieuwenhuizen N."/>
            <person name="Read N."/>
            <person name="Prakash R."/>
            <person name="Hunter D."/>
            <person name="Zhang H."/>
            <person name="Mckenzie M."/>
            <person name="Knabel M."/>
            <person name="Harris A."/>
            <person name="Allan A."/>
            <person name="Chen A."/>
            <person name="Janssen B."/>
            <person name="Plunkett B."/>
            <person name="Dwamena C."/>
            <person name="Voogd C."/>
            <person name="Leif D."/>
            <person name="Lafferty D."/>
            <person name="Souleyre E."/>
            <person name="Varkonyi-Gasic E."/>
            <person name="Gambi F."/>
            <person name="Hanley J."/>
            <person name="Yao J.-L."/>
            <person name="Cheung J."/>
            <person name="David K."/>
            <person name="Warren B."/>
            <person name="Marsh K."/>
            <person name="Snowden K."/>
            <person name="Lin-Wang K."/>
            <person name="Brian L."/>
            <person name="Martinez-Sanchez M."/>
            <person name="Wang M."/>
            <person name="Ileperuma N."/>
            <person name="Macnee N."/>
            <person name="Campin R."/>
            <person name="Mcatee P."/>
            <person name="Drummond R."/>
            <person name="Espley R."/>
            <person name="Ireland H."/>
            <person name="Wu R."/>
            <person name="Atkinson R."/>
            <person name="Karunairetnam S."/>
            <person name="Bulley S."/>
            <person name="Chunkath S."/>
            <person name="Hanley Z."/>
            <person name="Storey R."/>
            <person name="Thrimawithana A."/>
            <person name="Thomson S."/>
            <person name="David C."/>
            <person name="Testolin R."/>
        </authorList>
    </citation>
    <scope>NUCLEOTIDE SEQUENCE [LARGE SCALE GENOMIC DNA]</scope>
    <source>
        <strain evidence="6">cv. Red5</strain>
        <tissue evidence="5">Young leaf</tissue>
    </source>
</reference>
<feature type="coiled-coil region" evidence="3">
    <location>
        <begin position="246"/>
        <end position="458"/>
    </location>
</feature>
<dbReference type="OMA" id="KRCVIAE"/>
<dbReference type="OrthoDB" id="685331at2759"/>
<dbReference type="InterPro" id="IPR008545">
    <property type="entry name" value="Web"/>
</dbReference>
<keyword evidence="6" id="KW-1185">Reference proteome</keyword>
<dbReference type="Gramene" id="PSS30598">
    <property type="protein sequence ID" value="PSS30598"/>
    <property type="gene ID" value="CEY00_Acc05884"/>
</dbReference>
<evidence type="ECO:0000256" key="1">
    <source>
        <dbReference type="ARBA" id="ARBA00005485"/>
    </source>
</evidence>